<dbReference type="HOGENOM" id="CLU_026673_9_0_1"/>
<proteinExistence type="inferred from homology"/>
<evidence type="ECO:0000256" key="1">
    <source>
        <dbReference type="ARBA" id="ARBA00001947"/>
    </source>
</evidence>
<comment type="cofactor">
    <cofactor evidence="1">
        <name>Zn(2+)</name>
        <dbReference type="ChEBI" id="CHEBI:29105"/>
    </cofactor>
</comment>
<dbReference type="SUPFAM" id="SSF50129">
    <property type="entry name" value="GroES-like"/>
    <property type="match status" value="1"/>
</dbReference>
<dbReference type="GO" id="GO:0046872">
    <property type="term" value="F:metal ion binding"/>
    <property type="evidence" value="ECO:0007669"/>
    <property type="project" value="UniProtKB-KW"/>
</dbReference>
<dbReference type="OrthoDB" id="1879366at2759"/>
<dbReference type="EMBL" id="AP006487">
    <property type="protein sequence ID" value="BAM79265.1"/>
    <property type="molecule type" value="Genomic_DNA"/>
</dbReference>
<dbReference type="KEGG" id="cme:CYME_CME031C"/>
<name>M1V4D1_CYAM1</name>
<reference evidence="6 7" key="1">
    <citation type="journal article" date="2004" name="Nature">
        <title>Genome sequence of the ultrasmall unicellular red alga Cyanidioschyzon merolae 10D.</title>
        <authorList>
            <person name="Matsuzaki M."/>
            <person name="Misumi O."/>
            <person name="Shin-i T."/>
            <person name="Maruyama S."/>
            <person name="Takahara M."/>
            <person name="Miyagishima S."/>
            <person name="Mori T."/>
            <person name="Nishida K."/>
            <person name="Yagisawa F."/>
            <person name="Nishida K."/>
            <person name="Yoshida Y."/>
            <person name="Nishimura Y."/>
            <person name="Nakao S."/>
            <person name="Kobayashi T."/>
            <person name="Momoyama Y."/>
            <person name="Higashiyama T."/>
            <person name="Minoda A."/>
            <person name="Sano M."/>
            <person name="Nomoto H."/>
            <person name="Oishi K."/>
            <person name="Hayashi H."/>
            <person name="Ohta F."/>
            <person name="Nishizaka S."/>
            <person name="Haga S."/>
            <person name="Miura S."/>
            <person name="Morishita T."/>
            <person name="Kabeya Y."/>
            <person name="Terasawa K."/>
            <person name="Suzuki Y."/>
            <person name="Ishii Y."/>
            <person name="Asakawa S."/>
            <person name="Takano H."/>
            <person name="Ohta N."/>
            <person name="Kuroiwa H."/>
            <person name="Tanaka K."/>
            <person name="Shimizu N."/>
            <person name="Sugano S."/>
            <person name="Sato N."/>
            <person name="Nozaki H."/>
            <person name="Ogasawara N."/>
            <person name="Kohara Y."/>
            <person name="Kuroiwa T."/>
        </authorList>
    </citation>
    <scope>NUCLEOTIDE SEQUENCE [LARGE SCALE GENOMIC DNA]</scope>
    <source>
        <strain evidence="6 7">10D</strain>
    </source>
</reference>
<keyword evidence="5" id="KW-0560">Oxidoreductase</keyword>
<evidence type="ECO:0000313" key="7">
    <source>
        <dbReference type="Proteomes" id="UP000007014"/>
    </source>
</evidence>
<dbReference type="GO" id="GO:0016491">
    <property type="term" value="F:oxidoreductase activity"/>
    <property type="evidence" value="ECO:0007669"/>
    <property type="project" value="UniProtKB-KW"/>
</dbReference>
<dbReference type="Gene3D" id="3.40.50.720">
    <property type="entry name" value="NAD(P)-binding Rossmann-like Domain"/>
    <property type="match status" value="1"/>
</dbReference>
<evidence type="ECO:0000256" key="3">
    <source>
        <dbReference type="ARBA" id="ARBA00022723"/>
    </source>
</evidence>
<dbReference type="STRING" id="280699.M1V4D1"/>
<keyword evidence="3" id="KW-0479">Metal-binding</keyword>
<keyword evidence="4" id="KW-0862">Zinc</keyword>
<keyword evidence="7" id="KW-1185">Reference proteome</keyword>
<dbReference type="AlphaFoldDB" id="M1V4D1"/>
<dbReference type="PANTHER" id="PTHR43350:SF19">
    <property type="entry name" value="D-GULOSIDE 3-DEHYDROGENASE"/>
    <property type="match status" value="1"/>
</dbReference>
<dbReference type="InterPro" id="IPR011032">
    <property type="entry name" value="GroES-like_sf"/>
</dbReference>
<protein>
    <submittedName>
        <fullName evidence="6">Uncharacterized protein</fullName>
    </submittedName>
</protein>
<dbReference type="RefSeq" id="XP_005535551.1">
    <property type="nucleotide sequence ID" value="XM_005535494.1"/>
</dbReference>
<dbReference type="Gramene" id="CME031CT">
    <property type="protein sequence ID" value="CME031CT"/>
    <property type="gene ID" value="CME031C"/>
</dbReference>
<gene>
    <name evidence="6" type="ORF">CYME_CME031C</name>
</gene>
<accession>M1V4D1</accession>
<dbReference type="GeneID" id="16992823"/>
<dbReference type="eggNOG" id="ENOG502REAB">
    <property type="taxonomic scope" value="Eukaryota"/>
</dbReference>
<comment type="similarity">
    <text evidence="2">Belongs to the zinc-containing alcohol dehydrogenase family.</text>
</comment>
<dbReference type="PANTHER" id="PTHR43350">
    <property type="entry name" value="NAD-DEPENDENT ALCOHOL DEHYDROGENASE"/>
    <property type="match status" value="1"/>
</dbReference>
<evidence type="ECO:0000256" key="5">
    <source>
        <dbReference type="ARBA" id="ARBA00023002"/>
    </source>
</evidence>
<evidence type="ECO:0000313" key="6">
    <source>
        <dbReference type="EMBL" id="BAM79265.1"/>
    </source>
</evidence>
<dbReference type="Proteomes" id="UP000007014">
    <property type="component" value="Chromosome 5"/>
</dbReference>
<reference evidence="6 7" key="2">
    <citation type="journal article" date="2007" name="BMC Biol.">
        <title>A 100%-complete sequence reveals unusually simple genomic features in the hot-spring red alga Cyanidioschyzon merolae.</title>
        <authorList>
            <person name="Nozaki H."/>
            <person name="Takano H."/>
            <person name="Misumi O."/>
            <person name="Terasawa K."/>
            <person name="Matsuzaki M."/>
            <person name="Maruyama S."/>
            <person name="Nishida K."/>
            <person name="Yagisawa F."/>
            <person name="Yoshida Y."/>
            <person name="Fujiwara T."/>
            <person name="Takio S."/>
            <person name="Tamura K."/>
            <person name="Chung S.J."/>
            <person name="Nakamura S."/>
            <person name="Kuroiwa H."/>
            <person name="Tanaka K."/>
            <person name="Sato N."/>
            <person name="Kuroiwa T."/>
        </authorList>
    </citation>
    <scope>NUCLEOTIDE SEQUENCE [LARGE SCALE GENOMIC DNA]</scope>
    <source>
        <strain evidence="6 7">10D</strain>
    </source>
</reference>
<dbReference type="SUPFAM" id="SSF51735">
    <property type="entry name" value="NAD(P)-binding Rossmann-fold domains"/>
    <property type="match status" value="1"/>
</dbReference>
<dbReference type="OMA" id="CLYPHQS"/>
<dbReference type="Gene3D" id="3.90.180.10">
    <property type="entry name" value="Medium-chain alcohol dehydrogenases, catalytic domain"/>
    <property type="match status" value="1"/>
</dbReference>
<sequence>MSKPAGGCGGSVPVPGDCPKKLLFLGPRQLAVVPDGSLSRPLEPDEVRVRALCSGVSAGTELLLYRGQIVADDALDATIAAYKDPDAGRREHRSLYPTTFGYCLWGEVVAVGSGLDRERWVGSVVFLLAGHAEEHIVKASDVLFFADDWNGATRELVLAVPQLIPVSETVTCWLQDAAPVLGDRVAVVGAGLYGSVLAVGGALLFPLSTWLVVEPDAKRRAQLAVALKEASVTRCQTLAPDQVQAYLSSSSSSETRFDIVLEVSGTTAGLNVALELVRATGRVIIGSWYGRKAQEVPVEMLGSTRLHRSHAQILFSQVSEIPPWLAGRYDKRRRLTVVQEFLTTFSSAFKAIACTVRSFAFEEAPYVFGQLDNGALSDPVRFLYGDSSSAFS</sequence>
<dbReference type="InterPro" id="IPR036291">
    <property type="entry name" value="NAD(P)-bd_dom_sf"/>
</dbReference>
<evidence type="ECO:0000256" key="4">
    <source>
        <dbReference type="ARBA" id="ARBA00022833"/>
    </source>
</evidence>
<evidence type="ECO:0000256" key="2">
    <source>
        <dbReference type="ARBA" id="ARBA00008072"/>
    </source>
</evidence>
<organism evidence="6 7">
    <name type="scientific">Cyanidioschyzon merolae (strain NIES-3377 / 10D)</name>
    <name type="common">Unicellular red alga</name>
    <dbReference type="NCBI Taxonomy" id="280699"/>
    <lineage>
        <taxon>Eukaryota</taxon>
        <taxon>Rhodophyta</taxon>
        <taxon>Bangiophyceae</taxon>
        <taxon>Cyanidiales</taxon>
        <taxon>Cyanidiaceae</taxon>
        <taxon>Cyanidioschyzon</taxon>
    </lineage>
</organism>